<sequence length="186" mass="19787">MFTGNHQRLRRGGGYGLQTQQINQNGRTQENPNRNAQQPSADRFSDLAAQVAQFLSQSGGADRSGNFSAPQVAQFLSQSGGADRSGNFSAPQVAQFLSQSGGTDRSSGLATQQIAHITDQSGGAGRSGDPTTPQAARLVNNDHGLNDINSMQPTEHDLVVQLGARVERLETDTKADSPRTIGYYSI</sequence>
<protein>
    <submittedName>
        <fullName evidence="1">Uncharacterized protein</fullName>
    </submittedName>
</protein>
<dbReference type="Proteomes" id="UP000240493">
    <property type="component" value="Unassembled WGS sequence"/>
</dbReference>
<proteinExistence type="predicted"/>
<keyword evidence="2" id="KW-1185">Reference proteome</keyword>
<dbReference type="EMBL" id="KZ679263">
    <property type="protein sequence ID" value="PTB40399.1"/>
    <property type="molecule type" value="Genomic_DNA"/>
</dbReference>
<evidence type="ECO:0000313" key="2">
    <source>
        <dbReference type="Proteomes" id="UP000240493"/>
    </source>
</evidence>
<dbReference type="AlphaFoldDB" id="A0A2T3Z6G4"/>
<gene>
    <name evidence="1" type="ORF">M441DRAFT_28223</name>
</gene>
<reference evidence="1 2" key="1">
    <citation type="submission" date="2016-07" db="EMBL/GenBank/DDBJ databases">
        <title>Multiple horizontal gene transfer events from other fungi enriched the ability of initially mycotrophic Trichoderma (Ascomycota) to feed on dead plant biomass.</title>
        <authorList>
            <consortium name="DOE Joint Genome Institute"/>
            <person name="Aerts A."/>
            <person name="Atanasova L."/>
            <person name="Chenthamara K."/>
            <person name="Zhang J."/>
            <person name="Grujic M."/>
            <person name="Henrissat B."/>
            <person name="Kuo A."/>
            <person name="Salamov A."/>
            <person name="Lipzen A."/>
            <person name="Labutti K."/>
            <person name="Barry K."/>
            <person name="Miao Y."/>
            <person name="Rahimi M.J."/>
            <person name="Shen Q."/>
            <person name="Grigoriev I.V."/>
            <person name="Kubicek C.P."/>
            <person name="Druzhinina I.S."/>
        </authorList>
    </citation>
    <scope>NUCLEOTIDE SEQUENCE [LARGE SCALE GENOMIC DNA]</scope>
    <source>
        <strain evidence="1 2">CBS 433.97</strain>
    </source>
</reference>
<evidence type="ECO:0000313" key="1">
    <source>
        <dbReference type="EMBL" id="PTB40399.1"/>
    </source>
</evidence>
<organism evidence="1 2">
    <name type="scientific">Trichoderma asperellum (strain ATCC 204424 / CBS 433.97 / NBRC 101777)</name>
    <dbReference type="NCBI Taxonomy" id="1042311"/>
    <lineage>
        <taxon>Eukaryota</taxon>
        <taxon>Fungi</taxon>
        <taxon>Dikarya</taxon>
        <taxon>Ascomycota</taxon>
        <taxon>Pezizomycotina</taxon>
        <taxon>Sordariomycetes</taxon>
        <taxon>Hypocreomycetidae</taxon>
        <taxon>Hypocreales</taxon>
        <taxon>Hypocreaceae</taxon>
        <taxon>Trichoderma</taxon>
    </lineage>
</organism>
<accession>A0A2T3Z6G4</accession>
<name>A0A2T3Z6G4_TRIA4</name>